<dbReference type="Gramene" id="ONI14170">
    <property type="protein sequence ID" value="ONI14170"/>
    <property type="gene ID" value="PRUPE_4G266500"/>
</dbReference>
<accession>A0A251PSW2</accession>
<protein>
    <submittedName>
        <fullName evidence="2">Uncharacterized protein</fullName>
    </submittedName>
</protein>
<dbReference type="Proteomes" id="UP000006882">
    <property type="component" value="Chromosome G4"/>
</dbReference>
<dbReference type="EMBL" id="CM007654">
    <property type="protein sequence ID" value="ONI14170.1"/>
    <property type="molecule type" value="Genomic_DNA"/>
</dbReference>
<organism evidence="2 3">
    <name type="scientific">Prunus persica</name>
    <name type="common">Peach</name>
    <name type="synonym">Amygdalus persica</name>
    <dbReference type="NCBI Taxonomy" id="3760"/>
    <lineage>
        <taxon>Eukaryota</taxon>
        <taxon>Viridiplantae</taxon>
        <taxon>Streptophyta</taxon>
        <taxon>Embryophyta</taxon>
        <taxon>Tracheophyta</taxon>
        <taxon>Spermatophyta</taxon>
        <taxon>Magnoliopsida</taxon>
        <taxon>eudicotyledons</taxon>
        <taxon>Gunneridae</taxon>
        <taxon>Pentapetalae</taxon>
        <taxon>rosids</taxon>
        <taxon>fabids</taxon>
        <taxon>Rosales</taxon>
        <taxon>Rosaceae</taxon>
        <taxon>Amygdaloideae</taxon>
        <taxon>Amygdaleae</taxon>
        <taxon>Prunus</taxon>
    </lineage>
</organism>
<dbReference type="AlphaFoldDB" id="A0A251PSW2"/>
<proteinExistence type="predicted"/>
<feature type="signal peptide" evidence="1">
    <location>
        <begin position="1"/>
        <end position="17"/>
    </location>
</feature>
<evidence type="ECO:0000256" key="1">
    <source>
        <dbReference type="SAM" id="SignalP"/>
    </source>
</evidence>
<name>A0A251PSW2_PRUPE</name>
<keyword evidence="1" id="KW-0732">Signal</keyword>
<evidence type="ECO:0000313" key="3">
    <source>
        <dbReference type="Proteomes" id="UP000006882"/>
    </source>
</evidence>
<gene>
    <name evidence="2" type="ORF">PRUPE_4G266500</name>
</gene>
<keyword evidence="3" id="KW-1185">Reference proteome</keyword>
<feature type="chain" id="PRO_5012083730" evidence="1">
    <location>
        <begin position="18"/>
        <end position="93"/>
    </location>
</feature>
<evidence type="ECO:0000313" key="2">
    <source>
        <dbReference type="EMBL" id="ONI14170.1"/>
    </source>
</evidence>
<sequence>MWPSLKLRLVTSKSCWSLVCFTGSKPQPQNSQGFQTGLRGETFTLSNIENTESPRNHLTNNLARIVVKTQYPSEGKINSRIGCGPDLGAMVVV</sequence>
<reference evidence="2 3" key="1">
    <citation type="journal article" date="2013" name="Nat. Genet.">
        <title>The high-quality draft genome of peach (Prunus persica) identifies unique patterns of genetic diversity, domestication and genome evolution.</title>
        <authorList>
            <consortium name="International Peach Genome Initiative"/>
            <person name="Verde I."/>
            <person name="Abbott A.G."/>
            <person name="Scalabrin S."/>
            <person name="Jung S."/>
            <person name="Shu S."/>
            <person name="Marroni F."/>
            <person name="Zhebentyayeva T."/>
            <person name="Dettori M.T."/>
            <person name="Grimwood J."/>
            <person name="Cattonaro F."/>
            <person name="Zuccolo A."/>
            <person name="Rossini L."/>
            <person name="Jenkins J."/>
            <person name="Vendramin E."/>
            <person name="Meisel L.A."/>
            <person name="Decroocq V."/>
            <person name="Sosinski B."/>
            <person name="Prochnik S."/>
            <person name="Mitros T."/>
            <person name="Policriti A."/>
            <person name="Cipriani G."/>
            <person name="Dondini L."/>
            <person name="Ficklin S."/>
            <person name="Goodstein D.M."/>
            <person name="Xuan P."/>
            <person name="Del Fabbro C."/>
            <person name="Aramini V."/>
            <person name="Copetti D."/>
            <person name="Gonzalez S."/>
            <person name="Horner D.S."/>
            <person name="Falchi R."/>
            <person name="Lucas S."/>
            <person name="Mica E."/>
            <person name="Maldonado J."/>
            <person name="Lazzari B."/>
            <person name="Bielenberg D."/>
            <person name="Pirona R."/>
            <person name="Miculan M."/>
            <person name="Barakat A."/>
            <person name="Testolin R."/>
            <person name="Stella A."/>
            <person name="Tartarini S."/>
            <person name="Tonutti P."/>
            <person name="Arus P."/>
            <person name="Orellana A."/>
            <person name="Wells C."/>
            <person name="Main D."/>
            <person name="Vizzotto G."/>
            <person name="Silva H."/>
            <person name="Salamini F."/>
            <person name="Schmutz J."/>
            <person name="Morgante M."/>
            <person name="Rokhsar D.S."/>
        </authorList>
    </citation>
    <scope>NUCLEOTIDE SEQUENCE [LARGE SCALE GENOMIC DNA]</scope>
    <source>
        <strain evidence="3">cv. Nemared</strain>
    </source>
</reference>